<dbReference type="Proteomes" id="UP000621560">
    <property type="component" value="Unassembled WGS sequence"/>
</dbReference>
<evidence type="ECO:0000313" key="1">
    <source>
        <dbReference type="EMBL" id="MBD2844007.1"/>
    </source>
</evidence>
<dbReference type="RefSeq" id="WP_190914271.1">
    <property type="nucleotide sequence ID" value="NZ_JACXIZ010000007.1"/>
</dbReference>
<organism evidence="1 2">
    <name type="scientific">Paenibacillus sabuli</name>
    <dbReference type="NCBI Taxonomy" id="2772509"/>
    <lineage>
        <taxon>Bacteria</taxon>
        <taxon>Bacillati</taxon>
        <taxon>Bacillota</taxon>
        <taxon>Bacilli</taxon>
        <taxon>Bacillales</taxon>
        <taxon>Paenibacillaceae</taxon>
        <taxon>Paenibacillus</taxon>
    </lineage>
</organism>
<protein>
    <submittedName>
        <fullName evidence="1">Uncharacterized protein</fullName>
    </submittedName>
</protein>
<proteinExistence type="predicted"/>
<dbReference type="AlphaFoldDB" id="A0A927GQQ3"/>
<dbReference type="Gene3D" id="3.40.50.1820">
    <property type="entry name" value="alpha/beta hydrolase"/>
    <property type="match status" value="1"/>
</dbReference>
<gene>
    <name evidence="1" type="ORF">IDH44_02285</name>
</gene>
<dbReference type="InterPro" id="IPR029058">
    <property type="entry name" value="AB_hydrolase_fold"/>
</dbReference>
<keyword evidence="2" id="KW-1185">Reference proteome</keyword>
<dbReference type="EMBL" id="JACXIZ010000007">
    <property type="protein sequence ID" value="MBD2844007.1"/>
    <property type="molecule type" value="Genomic_DNA"/>
</dbReference>
<evidence type="ECO:0000313" key="2">
    <source>
        <dbReference type="Proteomes" id="UP000621560"/>
    </source>
</evidence>
<name>A0A927GQQ3_9BACL</name>
<comment type="caution">
    <text evidence="1">The sequence shown here is derived from an EMBL/GenBank/DDBJ whole genome shotgun (WGS) entry which is preliminary data.</text>
</comment>
<dbReference type="SUPFAM" id="SSF53474">
    <property type="entry name" value="alpha/beta-Hydrolases"/>
    <property type="match status" value="1"/>
</dbReference>
<accession>A0A927GQQ3</accession>
<reference evidence="1" key="1">
    <citation type="submission" date="2020-09" db="EMBL/GenBank/DDBJ databases">
        <title>A novel bacterium of genus Paenibacillus, isolated from South China Sea.</title>
        <authorList>
            <person name="Huang H."/>
            <person name="Mo K."/>
            <person name="Hu Y."/>
        </authorList>
    </citation>
    <scope>NUCLEOTIDE SEQUENCE</scope>
    <source>
        <strain evidence="1">IB182496</strain>
    </source>
</reference>
<sequence>MDTVTSKDGTAIVYDKTGAGPPLVLVTGAFGYRRFPGQTFVVGLMRLMPGVWRVLKGLAHALPYDAALLDGFMAGRPLSTSAWRTVTMPTLVLGGTHSPASLRHAAEELARVLPNARRVSKKELGRTKKLDAAVIAAELTALYSP</sequence>